<dbReference type="GO" id="GO:0016042">
    <property type="term" value="P:lipid catabolic process"/>
    <property type="evidence" value="ECO:0007669"/>
    <property type="project" value="InterPro"/>
</dbReference>
<dbReference type="GO" id="GO:0004806">
    <property type="term" value="F:triacylglycerol lipase activity"/>
    <property type="evidence" value="ECO:0007669"/>
    <property type="project" value="InterPro"/>
</dbReference>
<keyword evidence="1" id="KW-0472">Membrane</keyword>
<reference evidence="2" key="1">
    <citation type="submission" date="2018-05" db="EMBL/GenBank/DDBJ databases">
        <authorList>
            <person name="Lanie J.A."/>
            <person name="Ng W.-L."/>
            <person name="Kazmierczak K.M."/>
            <person name="Andrzejewski T.M."/>
            <person name="Davidsen T.M."/>
            <person name="Wayne K.J."/>
            <person name="Tettelin H."/>
            <person name="Glass J.I."/>
            <person name="Rusch D."/>
            <person name="Podicherti R."/>
            <person name="Tsui H.-C.T."/>
            <person name="Winkler M.E."/>
        </authorList>
    </citation>
    <scope>NUCLEOTIDE SEQUENCE</scope>
</reference>
<evidence type="ECO:0008006" key="3">
    <source>
        <dbReference type="Google" id="ProtNLM"/>
    </source>
</evidence>
<evidence type="ECO:0000256" key="1">
    <source>
        <dbReference type="SAM" id="Phobius"/>
    </source>
</evidence>
<dbReference type="InterPro" id="IPR029058">
    <property type="entry name" value="AB_hydrolase_fold"/>
</dbReference>
<sequence>MFESTDRSCRGYLVNTVIILMFQTAFLFAARGDLISTEILATRNVINTQTYIEEELAQIVTDMFSIDPAQYGYWMYKITYETIDINGNPHVATGTVSYPRVDWPDLPDQAFPILSYQHGTVVEKSDVTSVIGEWILPAILTGAGYVYVEPDYLGLGDSEGMHPYQLKEPYGTAVVDMLRAVRFYAAFENEQFVVNDQLFLA</sequence>
<dbReference type="AlphaFoldDB" id="A0A381ZLT6"/>
<dbReference type="InterPro" id="IPR005152">
    <property type="entry name" value="Lipase_secreted"/>
</dbReference>
<keyword evidence="1" id="KW-0812">Transmembrane</keyword>
<feature type="non-terminal residue" evidence="2">
    <location>
        <position position="201"/>
    </location>
</feature>
<feature type="transmembrane region" description="Helical" evidence="1">
    <location>
        <begin position="12"/>
        <end position="30"/>
    </location>
</feature>
<name>A0A381ZLT6_9ZZZZ</name>
<gene>
    <name evidence="2" type="ORF">METZ01_LOCUS142676</name>
</gene>
<proteinExistence type="predicted"/>
<dbReference type="EMBL" id="UINC01021704">
    <property type="protein sequence ID" value="SVA89822.1"/>
    <property type="molecule type" value="Genomic_DNA"/>
</dbReference>
<organism evidence="2">
    <name type="scientific">marine metagenome</name>
    <dbReference type="NCBI Taxonomy" id="408172"/>
    <lineage>
        <taxon>unclassified sequences</taxon>
        <taxon>metagenomes</taxon>
        <taxon>ecological metagenomes</taxon>
    </lineage>
</organism>
<dbReference type="Gene3D" id="3.40.50.1820">
    <property type="entry name" value="alpha/beta hydrolase"/>
    <property type="match status" value="1"/>
</dbReference>
<dbReference type="PANTHER" id="PTHR34853:SF1">
    <property type="entry name" value="LIPASE 5"/>
    <property type="match status" value="1"/>
</dbReference>
<dbReference type="SUPFAM" id="SSF53474">
    <property type="entry name" value="alpha/beta-Hydrolases"/>
    <property type="match status" value="1"/>
</dbReference>
<evidence type="ECO:0000313" key="2">
    <source>
        <dbReference type="EMBL" id="SVA89822.1"/>
    </source>
</evidence>
<accession>A0A381ZLT6</accession>
<keyword evidence="1" id="KW-1133">Transmembrane helix</keyword>
<protein>
    <recommendedName>
        <fullName evidence="3">Peptidase S9 prolyl oligopeptidase catalytic domain-containing protein</fullName>
    </recommendedName>
</protein>
<dbReference type="PANTHER" id="PTHR34853">
    <property type="match status" value="1"/>
</dbReference>